<keyword evidence="6 11" id="KW-0694">RNA-binding</keyword>
<dbReference type="PRINTS" id="PR01040">
    <property type="entry name" value="TRNASYNTHTYR"/>
</dbReference>
<dbReference type="HAMAP" id="MF_02007">
    <property type="entry name" value="Tyr_tRNA_synth_type2"/>
    <property type="match status" value="1"/>
</dbReference>
<evidence type="ECO:0000256" key="6">
    <source>
        <dbReference type="ARBA" id="ARBA00022884"/>
    </source>
</evidence>
<dbReference type="Pfam" id="PF01479">
    <property type="entry name" value="S4"/>
    <property type="match status" value="1"/>
</dbReference>
<evidence type="ECO:0000256" key="1">
    <source>
        <dbReference type="ARBA" id="ARBA00011738"/>
    </source>
</evidence>
<dbReference type="CDD" id="cd00805">
    <property type="entry name" value="TyrRS_core"/>
    <property type="match status" value="1"/>
</dbReference>
<keyword evidence="3 10" id="KW-0436">Ligase</keyword>
<name>A0A2X0SLV7_9PROT</name>
<dbReference type="FunFam" id="3.10.290.10:FF:000022">
    <property type="entry name" value="Tyrosine--tRNA ligase"/>
    <property type="match status" value="1"/>
</dbReference>
<dbReference type="InterPro" id="IPR002307">
    <property type="entry name" value="Tyr-tRNA-ligase"/>
</dbReference>
<comment type="catalytic activity">
    <reaction evidence="9 10">
        <text>tRNA(Tyr) + L-tyrosine + ATP = L-tyrosyl-tRNA(Tyr) + AMP + diphosphate + H(+)</text>
        <dbReference type="Rhea" id="RHEA:10220"/>
        <dbReference type="Rhea" id="RHEA-COMP:9706"/>
        <dbReference type="Rhea" id="RHEA-COMP:9707"/>
        <dbReference type="ChEBI" id="CHEBI:15378"/>
        <dbReference type="ChEBI" id="CHEBI:30616"/>
        <dbReference type="ChEBI" id="CHEBI:33019"/>
        <dbReference type="ChEBI" id="CHEBI:58315"/>
        <dbReference type="ChEBI" id="CHEBI:78442"/>
        <dbReference type="ChEBI" id="CHEBI:78536"/>
        <dbReference type="ChEBI" id="CHEBI:456215"/>
        <dbReference type="EC" id="6.1.1.1"/>
    </reaction>
</comment>
<dbReference type="SUPFAM" id="SSF52374">
    <property type="entry name" value="Nucleotidylyl transferase"/>
    <property type="match status" value="1"/>
</dbReference>
<dbReference type="GO" id="GO:0005829">
    <property type="term" value="C:cytosol"/>
    <property type="evidence" value="ECO:0007669"/>
    <property type="project" value="TreeGrafter"/>
</dbReference>
<keyword evidence="7 10" id="KW-0648">Protein biosynthesis</keyword>
<reference evidence="13" key="1">
    <citation type="submission" date="2018-05" db="EMBL/GenBank/DDBJ databases">
        <authorList>
            <person name="Lanie J.A."/>
            <person name="Ng W.-L."/>
            <person name="Kazmierczak K.M."/>
            <person name="Andrzejewski T.M."/>
            <person name="Davidsen T.M."/>
            <person name="Wayne K.J."/>
            <person name="Tettelin H."/>
            <person name="Glass J.I."/>
            <person name="Rusch D."/>
            <person name="Podicherti R."/>
            <person name="Tsui H.-C.T."/>
            <person name="Winkler M.E."/>
        </authorList>
    </citation>
    <scope>NUCLEOTIDE SEQUENCE</scope>
    <source>
        <strain evidence="13">KNB</strain>
    </source>
</reference>
<dbReference type="NCBIfam" id="TIGR00234">
    <property type="entry name" value="tyrS"/>
    <property type="match status" value="1"/>
</dbReference>
<dbReference type="PROSITE" id="PS00178">
    <property type="entry name" value="AA_TRNA_LIGASE_I"/>
    <property type="match status" value="1"/>
</dbReference>
<dbReference type="SUPFAM" id="SSF55174">
    <property type="entry name" value="Alpha-L RNA-binding motif"/>
    <property type="match status" value="1"/>
</dbReference>
<keyword evidence="4 10" id="KW-0547">Nucleotide-binding</keyword>
<comment type="subcellular location">
    <subcellularLocation>
        <location evidence="10">Cytoplasm</location>
    </subcellularLocation>
</comment>
<keyword evidence="8 10" id="KW-0030">Aminoacyl-tRNA synthetase</keyword>
<feature type="short sequence motif" description="'KMSKS' region" evidence="10">
    <location>
        <begin position="261"/>
        <end position="265"/>
    </location>
</feature>
<keyword evidence="2 10" id="KW-0963">Cytoplasm</keyword>
<dbReference type="GO" id="GO:0004831">
    <property type="term" value="F:tyrosine-tRNA ligase activity"/>
    <property type="evidence" value="ECO:0007669"/>
    <property type="project" value="UniProtKB-UniRule"/>
</dbReference>
<gene>
    <name evidence="10 13" type="primary">tyrS</name>
    <name evidence="13" type="ORF">NITFAB_2413</name>
</gene>
<comment type="subunit">
    <text evidence="1 10">Homodimer.</text>
</comment>
<dbReference type="InterPro" id="IPR036986">
    <property type="entry name" value="S4_RNA-bd_sf"/>
</dbReference>
<evidence type="ECO:0000256" key="4">
    <source>
        <dbReference type="ARBA" id="ARBA00022741"/>
    </source>
</evidence>
<accession>A0A2X0SLV7</accession>
<evidence type="ECO:0000259" key="12">
    <source>
        <dbReference type="SMART" id="SM00363"/>
    </source>
</evidence>
<comment type="similarity">
    <text evidence="10">Belongs to the class-I aminoacyl-tRNA synthetase family. TyrS type 2 subfamily.</text>
</comment>
<dbReference type="InterPro" id="IPR001412">
    <property type="entry name" value="aa-tRNA-synth_I_CS"/>
</dbReference>
<protein>
    <recommendedName>
        <fullName evidence="10">Tyrosine--tRNA ligase</fullName>
        <ecNumber evidence="10">6.1.1.1</ecNumber>
    </recommendedName>
    <alternativeName>
        <fullName evidence="10">Tyrosyl-tRNA synthetase</fullName>
        <shortName evidence="10">TyrRS</shortName>
    </alternativeName>
</protein>
<evidence type="ECO:0000256" key="2">
    <source>
        <dbReference type="ARBA" id="ARBA00022490"/>
    </source>
</evidence>
<dbReference type="PROSITE" id="PS50889">
    <property type="entry name" value="S4"/>
    <property type="match status" value="1"/>
</dbReference>
<feature type="short sequence motif" description="'HIGH' region" evidence="10">
    <location>
        <begin position="77"/>
        <end position="86"/>
    </location>
</feature>
<dbReference type="InterPro" id="IPR024088">
    <property type="entry name" value="Tyr-tRNA-ligase_bac-type"/>
</dbReference>
<evidence type="ECO:0000256" key="5">
    <source>
        <dbReference type="ARBA" id="ARBA00022840"/>
    </source>
</evidence>
<proteinExistence type="inferred from homology"/>
<dbReference type="Gene3D" id="3.40.50.620">
    <property type="entry name" value="HUPs"/>
    <property type="match status" value="1"/>
</dbReference>
<keyword evidence="5 10" id="KW-0067">ATP-binding</keyword>
<organism evidence="13">
    <name type="scientific">Candidatus Nitrotoga fabula</name>
    <dbReference type="NCBI Taxonomy" id="2182327"/>
    <lineage>
        <taxon>Bacteria</taxon>
        <taxon>Pseudomonadati</taxon>
        <taxon>Pseudomonadota</taxon>
        <taxon>Betaproteobacteria</taxon>
        <taxon>Nitrosomonadales</taxon>
        <taxon>Gallionellaceae</taxon>
        <taxon>Candidatus Nitrotoga</taxon>
    </lineage>
</organism>
<dbReference type="AlphaFoldDB" id="A0A2X0SLV7"/>
<evidence type="ECO:0000313" key="13">
    <source>
        <dbReference type="EMBL" id="SPS06816.1"/>
    </source>
</evidence>
<evidence type="ECO:0000256" key="8">
    <source>
        <dbReference type="ARBA" id="ARBA00023146"/>
    </source>
</evidence>
<evidence type="ECO:0000256" key="11">
    <source>
        <dbReference type="PROSITE-ProRule" id="PRU00182"/>
    </source>
</evidence>
<dbReference type="InterPro" id="IPR002942">
    <property type="entry name" value="S4_RNA-bd"/>
</dbReference>
<dbReference type="GO" id="GO:0006437">
    <property type="term" value="P:tyrosyl-tRNA aminoacylation"/>
    <property type="evidence" value="ECO:0007669"/>
    <property type="project" value="UniProtKB-UniRule"/>
</dbReference>
<dbReference type="Pfam" id="PF00579">
    <property type="entry name" value="tRNA-synt_1b"/>
    <property type="match status" value="1"/>
</dbReference>
<dbReference type="InterPro" id="IPR024108">
    <property type="entry name" value="Tyr-tRNA-ligase_bac_2"/>
</dbReference>
<dbReference type="InterPro" id="IPR002305">
    <property type="entry name" value="aa-tRNA-synth_Ic"/>
</dbReference>
<dbReference type="FunFam" id="3.40.50.620:FF:000061">
    <property type="entry name" value="Tyrosine--tRNA ligase"/>
    <property type="match status" value="1"/>
</dbReference>
<feature type="binding site" evidence="10">
    <location>
        <position position="264"/>
    </location>
    <ligand>
        <name>ATP</name>
        <dbReference type="ChEBI" id="CHEBI:30616"/>
    </ligand>
</feature>
<evidence type="ECO:0000256" key="10">
    <source>
        <dbReference type="HAMAP-Rule" id="MF_02007"/>
    </source>
</evidence>
<dbReference type="CDD" id="cd00165">
    <property type="entry name" value="S4"/>
    <property type="match status" value="1"/>
</dbReference>
<dbReference type="PANTHER" id="PTHR11766">
    <property type="entry name" value="TYROSYL-TRNA SYNTHETASE"/>
    <property type="match status" value="1"/>
</dbReference>
<sequence length="436" mass="48800">MGLGGFHATRSAHADCPWFIRIQPHYTIEHKAKLLEMTLQETIDVIKRGCDELLLEKELIQKLESGRPLRIKAGFDPTAPDLHLGHTVLLNKLRQFQDLGHQALFLIGDFTGMIGDPTGKNTTRPPLSREQVLENAESYREQVFKVLDPDKTEIVFNAAWMDKFSAADLIKLAATHTVARMLERDDFGKRYRNSQPIAIHEFIYPLIQGYDSVALRADMELGGSDQKFNLLMGRELQKHYGQSPQCVLTMPLLVGLDGINKMSKSLGNYVGITDTPQEMFGKLMSVSDQLMWDYLELLSFEPMPTIAKWRVEVEQGRNPRDIKVLLAQEMVTRFHGRGAAEGALAEFEARFRQGTLPEDMPDLTVSTSEGTMTIGIAQLLKQAGLVDSTSEAMRMITQGAVRLDGERVTDKSLLLQTGSVVVAQVGKRKFGRVTVT</sequence>
<dbReference type="GO" id="GO:0005524">
    <property type="term" value="F:ATP binding"/>
    <property type="evidence" value="ECO:0007669"/>
    <property type="project" value="UniProtKB-UniRule"/>
</dbReference>
<evidence type="ECO:0000256" key="3">
    <source>
        <dbReference type="ARBA" id="ARBA00022598"/>
    </source>
</evidence>
<dbReference type="GO" id="GO:0003723">
    <property type="term" value="F:RNA binding"/>
    <property type="evidence" value="ECO:0007669"/>
    <property type="project" value="UniProtKB-KW"/>
</dbReference>
<dbReference type="SMART" id="SM00363">
    <property type="entry name" value="S4"/>
    <property type="match status" value="1"/>
</dbReference>
<evidence type="ECO:0000256" key="7">
    <source>
        <dbReference type="ARBA" id="ARBA00022917"/>
    </source>
</evidence>
<evidence type="ECO:0000256" key="9">
    <source>
        <dbReference type="ARBA" id="ARBA00048248"/>
    </source>
</evidence>
<feature type="domain" description="RNA-binding S4" evidence="12">
    <location>
        <begin position="374"/>
        <end position="436"/>
    </location>
</feature>
<dbReference type="Gene3D" id="1.10.240.10">
    <property type="entry name" value="Tyrosyl-Transfer RNA Synthetase"/>
    <property type="match status" value="1"/>
</dbReference>
<dbReference type="FunFam" id="1.10.240.10:FF:000006">
    <property type="entry name" value="Tyrosine--tRNA ligase"/>
    <property type="match status" value="1"/>
</dbReference>
<dbReference type="EMBL" id="LS423452">
    <property type="protein sequence ID" value="SPS06816.1"/>
    <property type="molecule type" value="Genomic_DNA"/>
</dbReference>
<comment type="function">
    <text evidence="10">Catalyzes the attachment of tyrosine to tRNA(Tyr) in a two-step reaction: tyrosine is first activated by ATP to form Tyr-AMP and then transferred to the acceptor end of tRNA(Tyr).</text>
</comment>
<dbReference type="PANTHER" id="PTHR11766:SF1">
    <property type="entry name" value="TYROSINE--TRNA LIGASE"/>
    <property type="match status" value="1"/>
</dbReference>
<dbReference type="Gene3D" id="3.10.290.10">
    <property type="entry name" value="RNA-binding S4 domain"/>
    <property type="match status" value="1"/>
</dbReference>
<dbReference type="EC" id="6.1.1.1" evidence="10"/>
<dbReference type="InterPro" id="IPR014729">
    <property type="entry name" value="Rossmann-like_a/b/a_fold"/>
</dbReference>